<comment type="caution">
    <text evidence="2">The sequence shown here is derived from an EMBL/GenBank/DDBJ whole genome shotgun (WGS) entry which is preliminary data.</text>
</comment>
<dbReference type="PANTHER" id="PTHR35563">
    <property type="entry name" value="BARREL METAL-DEPENDENT HYDROLASE, PUTATIVE (AFU_ORTHOLOGUE AFUA_1G16240)-RELATED"/>
    <property type="match status" value="1"/>
</dbReference>
<evidence type="ECO:0000259" key="1">
    <source>
        <dbReference type="Pfam" id="PF04909"/>
    </source>
</evidence>
<dbReference type="PATRIC" id="fig|1441730.3.peg.5278"/>
<dbReference type="EMBL" id="AZXY01000023">
    <property type="protein sequence ID" value="KSZ56075.1"/>
    <property type="molecule type" value="Genomic_DNA"/>
</dbReference>
<sequence length="311" mass="34275">MSLEWAGVDQATRFDLMTEVTLAHMRAVGVDRAVLYPISELGWGEYAAARLPDRFSMVVGALVASEDGSMALRGAAGSVPIPSIDDWVTEKSHTPGVLGIRLGRPSADLFEPALKACAREGLPVVVLPPSKSSDPRAFGGDFTAIEAIAQRYPELTLIVDHLGLSQWPSPLDSPPFKELPGLLELAKYPNVAIKFAGAHSMSQQPYPFDDLWPHLRRIVDAYGARRLMWGTDISRFYTRVGFSKFPTPGPGQNEPTYLDGIASELVRPEDGPVVPHNYAQALFHLKESDQLSAEEKEWIFGRTIQELLRWP</sequence>
<dbReference type="Proteomes" id="UP000053060">
    <property type="component" value="Unassembled WGS sequence"/>
</dbReference>
<dbReference type="GO" id="GO:0016787">
    <property type="term" value="F:hydrolase activity"/>
    <property type="evidence" value="ECO:0007669"/>
    <property type="project" value="InterPro"/>
</dbReference>
<dbReference type="InterPro" id="IPR006680">
    <property type="entry name" value="Amidohydro-rel"/>
</dbReference>
<dbReference type="Gene3D" id="3.20.20.140">
    <property type="entry name" value="Metal-dependent hydrolases"/>
    <property type="match status" value="1"/>
</dbReference>
<evidence type="ECO:0000313" key="3">
    <source>
        <dbReference type="Proteomes" id="UP000053060"/>
    </source>
</evidence>
<protein>
    <recommendedName>
        <fullName evidence="1">Amidohydrolase-related domain-containing protein</fullName>
    </recommendedName>
</protein>
<reference evidence="3" key="1">
    <citation type="submission" date="2015-01" db="EMBL/GenBank/DDBJ databases">
        <title>Draft genome sequence of Rhodococcus pyridinivorans strain KG-16, a hydrocarbon-degrading bacterium.</title>
        <authorList>
            <person name="Aggarwal R.K."/>
            <person name="Dawar C."/>
        </authorList>
    </citation>
    <scope>NUCLEOTIDE SEQUENCE [LARGE SCALE GENOMIC DNA]</scope>
    <source>
        <strain evidence="3">KG-16</strain>
    </source>
</reference>
<reference evidence="2 3" key="2">
    <citation type="journal article" date="2016" name="Genome Announc.">
        <title>Draft Genome Sequence of a Versatile Hydrocarbon-Degrading Bacterium, Rhodococcus pyridinivorans Strain KG-16, Collected from Oil Fields in India.</title>
        <authorList>
            <person name="Aggarwal R.K."/>
            <person name="Dawar C."/>
            <person name="Phanindranath R."/>
            <person name="Mutnuri L."/>
            <person name="Dayal A.M."/>
        </authorList>
    </citation>
    <scope>NUCLEOTIDE SEQUENCE [LARGE SCALE GENOMIC DNA]</scope>
    <source>
        <strain evidence="2 3">KG-16</strain>
    </source>
</reference>
<dbReference type="Pfam" id="PF04909">
    <property type="entry name" value="Amidohydro_2"/>
    <property type="match status" value="1"/>
</dbReference>
<name>A0A0V9UDU3_9NOCA</name>
<proteinExistence type="predicted"/>
<organism evidence="2 3">
    <name type="scientific">Rhodococcus pyridinivorans KG-16</name>
    <dbReference type="NCBI Taxonomy" id="1441730"/>
    <lineage>
        <taxon>Bacteria</taxon>
        <taxon>Bacillati</taxon>
        <taxon>Actinomycetota</taxon>
        <taxon>Actinomycetes</taxon>
        <taxon>Mycobacteriales</taxon>
        <taxon>Nocardiaceae</taxon>
        <taxon>Rhodococcus</taxon>
    </lineage>
</organism>
<dbReference type="InterPro" id="IPR052358">
    <property type="entry name" value="Aro_Compnd_Degr_Hydrolases"/>
</dbReference>
<gene>
    <name evidence="2" type="ORF">Z045_25075</name>
</gene>
<evidence type="ECO:0000313" key="2">
    <source>
        <dbReference type="EMBL" id="KSZ56075.1"/>
    </source>
</evidence>
<dbReference type="AlphaFoldDB" id="A0A0V9UDU3"/>
<dbReference type="InterPro" id="IPR032466">
    <property type="entry name" value="Metal_Hydrolase"/>
</dbReference>
<feature type="domain" description="Amidohydrolase-related" evidence="1">
    <location>
        <begin position="100"/>
        <end position="309"/>
    </location>
</feature>
<accession>A0A0V9UDU3</accession>
<dbReference type="PANTHER" id="PTHR35563:SF2">
    <property type="entry name" value="BARREL METAL-DEPENDENT HYDROLASE, PUTATIVE (AFU_ORTHOLOGUE AFUA_1G16240)-RELATED"/>
    <property type="match status" value="1"/>
</dbReference>
<dbReference type="SUPFAM" id="SSF51556">
    <property type="entry name" value="Metallo-dependent hydrolases"/>
    <property type="match status" value="1"/>
</dbReference>